<dbReference type="SUPFAM" id="SSF81324">
    <property type="entry name" value="Voltage-gated potassium channels"/>
    <property type="match status" value="1"/>
</dbReference>
<dbReference type="Gene3D" id="1.10.287.70">
    <property type="match status" value="1"/>
</dbReference>
<evidence type="ECO:0000256" key="5">
    <source>
        <dbReference type="SAM" id="Phobius"/>
    </source>
</evidence>
<feature type="transmembrane region" description="Helical" evidence="5">
    <location>
        <begin position="280"/>
        <end position="303"/>
    </location>
</feature>
<feature type="transmembrane region" description="Helical" evidence="5">
    <location>
        <begin position="100"/>
        <end position="120"/>
    </location>
</feature>
<gene>
    <name evidence="7" type="ORF">CCMP2556_LOCUS33221</name>
</gene>
<evidence type="ECO:0000313" key="7">
    <source>
        <dbReference type="EMBL" id="CAK9067623.1"/>
    </source>
</evidence>
<evidence type="ECO:0000256" key="1">
    <source>
        <dbReference type="ARBA" id="ARBA00004141"/>
    </source>
</evidence>
<proteinExistence type="predicted"/>
<keyword evidence="3 5" id="KW-1133">Transmembrane helix</keyword>
<reference evidence="7 8" key="1">
    <citation type="submission" date="2024-02" db="EMBL/GenBank/DDBJ databases">
        <authorList>
            <person name="Chen Y."/>
            <person name="Shah S."/>
            <person name="Dougan E. K."/>
            <person name="Thang M."/>
            <person name="Chan C."/>
        </authorList>
    </citation>
    <scope>NUCLEOTIDE SEQUENCE [LARGE SCALE GENOMIC DNA]</scope>
</reference>
<feature type="transmembrane region" description="Helical" evidence="5">
    <location>
        <begin position="190"/>
        <end position="209"/>
    </location>
</feature>
<evidence type="ECO:0000259" key="6">
    <source>
        <dbReference type="Pfam" id="PF00520"/>
    </source>
</evidence>
<name>A0ABP0NW94_9DINO</name>
<dbReference type="EMBL" id="CAXAMN010022250">
    <property type="protein sequence ID" value="CAK9067623.1"/>
    <property type="molecule type" value="Genomic_DNA"/>
</dbReference>
<evidence type="ECO:0000313" key="8">
    <source>
        <dbReference type="Proteomes" id="UP001642484"/>
    </source>
</evidence>
<feature type="transmembrane region" description="Helical" evidence="5">
    <location>
        <begin position="132"/>
        <end position="154"/>
    </location>
</feature>
<comment type="caution">
    <text evidence="7">The sequence shown here is derived from an EMBL/GenBank/DDBJ whole genome shotgun (WGS) entry which is preliminary data.</text>
</comment>
<protein>
    <recommendedName>
        <fullName evidence="6">Ion transport domain-containing protein</fullName>
    </recommendedName>
</protein>
<feature type="domain" description="Ion transport" evidence="6">
    <location>
        <begin position="66"/>
        <end position="304"/>
    </location>
</feature>
<dbReference type="InterPro" id="IPR043203">
    <property type="entry name" value="VGCC_Ca_Na"/>
</dbReference>
<dbReference type="Pfam" id="PF00520">
    <property type="entry name" value="Ion_trans"/>
    <property type="match status" value="1"/>
</dbReference>
<keyword evidence="8" id="KW-1185">Reference proteome</keyword>
<evidence type="ECO:0000256" key="2">
    <source>
        <dbReference type="ARBA" id="ARBA00022692"/>
    </source>
</evidence>
<keyword evidence="2 5" id="KW-0812">Transmembrane</keyword>
<accession>A0ABP0NW94</accession>
<dbReference type="InterPro" id="IPR005821">
    <property type="entry name" value="Ion_trans_dom"/>
</dbReference>
<dbReference type="PANTHER" id="PTHR10037">
    <property type="entry name" value="VOLTAGE-GATED CATION CHANNEL CALCIUM AND SODIUM"/>
    <property type="match status" value="1"/>
</dbReference>
<sequence>MAAAAAVKRRQEVEAAIAAGEIHLPAQPIQPKGGKRRNSLPDEGAGFWKYQRQVAVAYMDVKSQLAVAVLISGNFLVNIVEKWIDPSGEVHADVWRGTDLFFNILFFIELMINMYGFWWVRFWTSAWNVFDFVVVSIGVLDVFQVQLPGPLSLLRMMRAFRVFRLFKRVQSLKKILDSLTKALPSHINSFGILLLVMCIYAILAVDFFMNYGGEGFYTTNLNDTIDATTTRGLSWGYDYYGNFGLSLFTMFQVITGDSWSEAVARPLVHGQDGVLAFGSAMYFISFQLVCGVVLINVTIAILLEKMLDDGSEKMEAAQQEAQRRLLEGIDLDKLPIEVLDGAISGSLTGDALGEAGEMLEMEGEVQQMRRDWLAVLKKSFDLFHLISMSFFSILCSLLKVKHWGSLCPLVFPPKKDRAAGSNSPAGSQSTLRGEPVLRDSEGCICFGILPRKMWCAQMVLLHKCTKWHALCPLPLALSLTETVERRTQRAGGGPDRTVRDVGDEDLLVLRKGLKDPWPREGHTILEDEAMTFASGFGGKVTRRNRE</sequence>
<dbReference type="InterPro" id="IPR027359">
    <property type="entry name" value="Volt_channel_dom_sf"/>
</dbReference>
<organism evidence="7 8">
    <name type="scientific">Durusdinium trenchii</name>
    <dbReference type="NCBI Taxonomy" id="1381693"/>
    <lineage>
        <taxon>Eukaryota</taxon>
        <taxon>Sar</taxon>
        <taxon>Alveolata</taxon>
        <taxon>Dinophyceae</taxon>
        <taxon>Suessiales</taxon>
        <taxon>Symbiodiniaceae</taxon>
        <taxon>Durusdinium</taxon>
    </lineage>
</organism>
<keyword evidence="4 5" id="KW-0472">Membrane</keyword>
<evidence type="ECO:0000256" key="3">
    <source>
        <dbReference type="ARBA" id="ARBA00022989"/>
    </source>
</evidence>
<comment type="subcellular location">
    <subcellularLocation>
        <location evidence="1">Membrane</location>
        <topology evidence="1">Multi-pass membrane protein</topology>
    </subcellularLocation>
</comment>
<evidence type="ECO:0000256" key="4">
    <source>
        <dbReference type="ARBA" id="ARBA00023136"/>
    </source>
</evidence>
<dbReference type="Gene3D" id="1.20.120.350">
    <property type="entry name" value="Voltage-gated potassium channels. Chain C"/>
    <property type="match status" value="1"/>
</dbReference>
<dbReference type="Proteomes" id="UP001642484">
    <property type="component" value="Unassembled WGS sequence"/>
</dbReference>
<dbReference type="PANTHER" id="PTHR10037:SF62">
    <property type="entry name" value="SODIUM CHANNEL PROTEIN 60E"/>
    <property type="match status" value="1"/>
</dbReference>